<reference evidence="2" key="1">
    <citation type="journal article" date="2020" name="Genome Biol.">
        <title>Gamete binning: chromosome-level and haplotype-resolved genome assembly enabled by high-throughput single-cell sequencing of gamete genomes.</title>
        <authorList>
            <person name="Campoy J.A."/>
            <person name="Sun H."/>
            <person name="Goel M."/>
            <person name="Jiao W.-B."/>
            <person name="Folz-Donahue K."/>
            <person name="Wang N."/>
            <person name="Rubio M."/>
            <person name="Liu C."/>
            <person name="Kukat C."/>
            <person name="Ruiz D."/>
            <person name="Huettel B."/>
            <person name="Schneeberger K."/>
        </authorList>
    </citation>
    <scope>NUCLEOTIDE SEQUENCE [LARGE SCALE GENOMIC DNA]</scope>
    <source>
        <strain evidence="2">cv. Rojo Pasion</strain>
    </source>
</reference>
<accession>A0A6J5WBM4</accession>
<protein>
    <submittedName>
        <fullName evidence="1">Uncharacterized protein</fullName>
    </submittedName>
</protein>
<sequence length="125" mass="14694">MQAWIFEACQGRLCENWRAMTWHALPYSNQGRQFEACRVRLCKECHGWPALPYSQQARVFDACRVTLGMPRHGMLCHILRLVGYLRLVERGYVRHGYLRLVERGYVRLGVEWHDMLAIFKASLAI</sequence>
<evidence type="ECO:0000313" key="1">
    <source>
        <dbReference type="EMBL" id="CAB4299116.1"/>
    </source>
</evidence>
<organism evidence="1 2">
    <name type="scientific">Prunus armeniaca</name>
    <name type="common">Apricot</name>
    <name type="synonym">Armeniaca vulgaris</name>
    <dbReference type="NCBI Taxonomy" id="36596"/>
    <lineage>
        <taxon>Eukaryota</taxon>
        <taxon>Viridiplantae</taxon>
        <taxon>Streptophyta</taxon>
        <taxon>Embryophyta</taxon>
        <taxon>Tracheophyta</taxon>
        <taxon>Spermatophyta</taxon>
        <taxon>Magnoliopsida</taxon>
        <taxon>eudicotyledons</taxon>
        <taxon>Gunneridae</taxon>
        <taxon>Pentapetalae</taxon>
        <taxon>rosids</taxon>
        <taxon>fabids</taxon>
        <taxon>Rosales</taxon>
        <taxon>Rosaceae</taxon>
        <taxon>Amygdaloideae</taxon>
        <taxon>Amygdaleae</taxon>
        <taxon>Prunus</taxon>
    </lineage>
</organism>
<proteinExistence type="predicted"/>
<keyword evidence="2" id="KW-1185">Reference proteome</keyword>
<name>A0A6J5WBM4_PRUAR</name>
<gene>
    <name evidence="1" type="ORF">ORAREDHAP_LOCUS12632</name>
</gene>
<dbReference type="Proteomes" id="UP000507245">
    <property type="component" value="Unassembled WGS sequence"/>
</dbReference>
<dbReference type="EMBL" id="CAEKKB010000002">
    <property type="protein sequence ID" value="CAB4299116.1"/>
    <property type="molecule type" value="Genomic_DNA"/>
</dbReference>
<dbReference type="AlphaFoldDB" id="A0A6J5WBM4"/>
<evidence type="ECO:0000313" key="2">
    <source>
        <dbReference type="Proteomes" id="UP000507245"/>
    </source>
</evidence>